<accession>A0A5S9F161</accession>
<proteinExistence type="predicted"/>
<protein>
    <submittedName>
        <fullName evidence="2">Type 4 fimbrial biogenesis protein FimU</fullName>
    </submittedName>
</protein>
<keyword evidence="1" id="KW-0812">Transmembrane</keyword>
<dbReference type="Pfam" id="PF07963">
    <property type="entry name" value="N_methyl"/>
    <property type="match status" value="1"/>
</dbReference>
<dbReference type="SUPFAM" id="SSF54523">
    <property type="entry name" value="Pili subunits"/>
    <property type="match status" value="1"/>
</dbReference>
<keyword evidence="1" id="KW-1133">Transmembrane helix</keyword>
<sequence>MYTKRKGFTLLELLIVIAIISFVASLSAPIFVKFTRNRRLKASGQMLQSMFTKARSVAISKKSETRVVFFVDDTTEELTKNGVSTSITGVLNSIHIYRLDRSNNTFVLHEEPRLLPDRTRFTTPAANKIYIFLPSGELHFQGDKGNDPEESDDTDIVIEELSNEDKSCYIDVVRNTGRVVVFVRE</sequence>
<reference evidence="2 3" key="1">
    <citation type="submission" date="2019-08" db="EMBL/GenBank/DDBJ databases">
        <title>Complete genome sequence of Candidatus Uab amorphum.</title>
        <authorList>
            <person name="Shiratori T."/>
            <person name="Suzuki S."/>
            <person name="Kakizawa Y."/>
            <person name="Ishida K."/>
        </authorList>
    </citation>
    <scope>NUCLEOTIDE SEQUENCE [LARGE SCALE GENOMIC DNA]</scope>
    <source>
        <strain evidence="2 3">SRT547</strain>
    </source>
</reference>
<dbReference type="RefSeq" id="WP_151966308.1">
    <property type="nucleotide sequence ID" value="NZ_AP019860.1"/>
</dbReference>
<gene>
    <name evidence="2" type="ORF">UABAM_00395</name>
</gene>
<dbReference type="NCBIfam" id="TIGR02532">
    <property type="entry name" value="IV_pilin_GFxxxE"/>
    <property type="match status" value="1"/>
</dbReference>
<dbReference type="Proteomes" id="UP000326354">
    <property type="component" value="Chromosome"/>
</dbReference>
<dbReference type="AlphaFoldDB" id="A0A5S9F161"/>
<dbReference type="InterPro" id="IPR045584">
    <property type="entry name" value="Pilin-like"/>
</dbReference>
<feature type="transmembrane region" description="Helical" evidence="1">
    <location>
        <begin position="13"/>
        <end position="32"/>
    </location>
</feature>
<dbReference type="PROSITE" id="PS00409">
    <property type="entry name" value="PROKAR_NTER_METHYL"/>
    <property type="match status" value="1"/>
</dbReference>
<organism evidence="2 3">
    <name type="scientific">Uabimicrobium amorphum</name>
    <dbReference type="NCBI Taxonomy" id="2596890"/>
    <lineage>
        <taxon>Bacteria</taxon>
        <taxon>Pseudomonadati</taxon>
        <taxon>Planctomycetota</taxon>
        <taxon>Candidatus Uabimicrobiia</taxon>
        <taxon>Candidatus Uabimicrobiales</taxon>
        <taxon>Candidatus Uabimicrobiaceae</taxon>
        <taxon>Candidatus Uabimicrobium</taxon>
    </lineage>
</organism>
<keyword evidence="3" id="KW-1185">Reference proteome</keyword>
<dbReference type="EMBL" id="AP019860">
    <property type="protein sequence ID" value="BBM82052.1"/>
    <property type="molecule type" value="Genomic_DNA"/>
</dbReference>
<name>A0A5S9F161_UABAM</name>
<keyword evidence="1" id="KW-0472">Membrane</keyword>
<evidence type="ECO:0000256" key="1">
    <source>
        <dbReference type="SAM" id="Phobius"/>
    </source>
</evidence>
<evidence type="ECO:0000313" key="3">
    <source>
        <dbReference type="Proteomes" id="UP000326354"/>
    </source>
</evidence>
<evidence type="ECO:0000313" key="2">
    <source>
        <dbReference type="EMBL" id="BBM82052.1"/>
    </source>
</evidence>
<dbReference type="Gene3D" id="3.30.700.10">
    <property type="entry name" value="Glycoprotein, Type 4 Pilin"/>
    <property type="match status" value="1"/>
</dbReference>
<dbReference type="InterPro" id="IPR012902">
    <property type="entry name" value="N_methyl_site"/>
</dbReference>
<dbReference type="KEGG" id="uam:UABAM_00395"/>
<dbReference type="OrthoDB" id="2313614at2"/>